<evidence type="ECO:0000256" key="2">
    <source>
        <dbReference type="SAM" id="SignalP"/>
    </source>
</evidence>
<feature type="domain" description="Outer membrane protein beta-barrel" evidence="3">
    <location>
        <begin position="9"/>
        <end position="229"/>
    </location>
</feature>
<keyword evidence="1 2" id="KW-0732">Signal</keyword>
<comment type="caution">
    <text evidence="4">The sequence shown here is derived from an EMBL/GenBank/DDBJ whole genome shotgun (WGS) entry which is preliminary data.</text>
</comment>
<evidence type="ECO:0000259" key="3">
    <source>
        <dbReference type="Pfam" id="PF13505"/>
    </source>
</evidence>
<keyword evidence="5" id="KW-1185">Reference proteome</keyword>
<dbReference type="InterPro" id="IPR027385">
    <property type="entry name" value="Beta-barrel_OMP"/>
</dbReference>
<feature type="signal peptide" evidence="2">
    <location>
        <begin position="1"/>
        <end position="21"/>
    </location>
</feature>
<dbReference type="AlphaFoldDB" id="A0A1J8PCB0"/>
<dbReference type="SUPFAM" id="SSF56925">
    <property type="entry name" value="OMPA-like"/>
    <property type="match status" value="1"/>
</dbReference>
<organism evidence="4 5">
    <name type="scientific">Candidatus Rickettsiella isopodorum</name>
    <dbReference type="NCBI Taxonomy" id="1225476"/>
    <lineage>
        <taxon>Bacteria</taxon>
        <taxon>Pseudomonadati</taxon>
        <taxon>Pseudomonadota</taxon>
        <taxon>Gammaproteobacteria</taxon>
        <taxon>Legionellales</taxon>
        <taxon>Coxiellaceae</taxon>
        <taxon>Rickettsiella</taxon>
    </lineage>
</organism>
<dbReference type="OrthoDB" id="5652104at2"/>
<dbReference type="Proteomes" id="UP000183924">
    <property type="component" value="Unassembled WGS sequence"/>
</dbReference>
<dbReference type="Gene3D" id="2.40.160.20">
    <property type="match status" value="1"/>
</dbReference>
<accession>A0A1J8PCB0</accession>
<evidence type="ECO:0000313" key="5">
    <source>
        <dbReference type="Proteomes" id="UP000183924"/>
    </source>
</evidence>
<reference evidence="4 5" key="1">
    <citation type="submission" date="2016-03" db="EMBL/GenBank/DDBJ databases">
        <title>Comparative genomics of Rickettsiella.</title>
        <authorList>
            <person name="Chandler C."/>
            <person name="Wang Y."/>
        </authorList>
    </citation>
    <scope>NUCLEOTIDE SEQUENCE [LARGE SCALE GENOMIC DNA]</scope>
    <source>
        <strain evidence="4 5">RCFS May 2013</strain>
    </source>
</reference>
<evidence type="ECO:0000313" key="4">
    <source>
        <dbReference type="EMBL" id="OIZ94991.1"/>
    </source>
</evidence>
<dbReference type="InterPro" id="IPR011250">
    <property type="entry name" value="OMP/PagP_B-barrel"/>
</dbReference>
<dbReference type="Pfam" id="PF13505">
    <property type="entry name" value="OMP_b-brl"/>
    <property type="match status" value="1"/>
</dbReference>
<dbReference type="EMBL" id="LUKY01000032">
    <property type="protein sequence ID" value="OIZ94991.1"/>
    <property type="molecule type" value="Genomic_DNA"/>
</dbReference>
<proteinExistence type="predicted"/>
<dbReference type="RefSeq" id="WP_071662252.1">
    <property type="nucleotide sequence ID" value="NZ_LUKY01000032.1"/>
</dbReference>
<gene>
    <name evidence="4" type="ORF">A1D18_02485</name>
</gene>
<evidence type="ECO:0000256" key="1">
    <source>
        <dbReference type="ARBA" id="ARBA00022729"/>
    </source>
</evidence>
<protein>
    <recommendedName>
        <fullName evidence="3">Outer membrane protein beta-barrel domain-containing protein</fullName>
    </recommendedName>
</protein>
<sequence>MSYLRLGMFALLLSFATDSLARTCCDFDLKENQHHWYAALGIGDSIDYRAGAGGYLMTLPPIPQPLPLILSPQYNSSPIYFQGEVGYTWKNPFAFDPDSRFFPFMGLGIQYRYTDQVSLDTPTNFFGIATRTVPYRLEESSALLNWKIDFYQWFNRLMPYLNLGLGTSWARTSQTLPIPANPNNPTGTLVTTDSQTTTNWSYNIGAGFDFIVVTNFWLSLGYSYDNFGQLQLGSLNANPEILSGSNPLFRPADIGNLHAHNIIFTARYLFG</sequence>
<name>A0A1J8PCB0_9COXI</name>
<feature type="chain" id="PRO_5009649399" description="Outer membrane protein beta-barrel domain-containing protein" evidence="2">
    <location>
        <begin position="22"/>
        <end position="271"/>
    </location>
</feature>